<dbReference type="Proteomes" id="UP000036449">
    <property type="component" value="Unassembled WGS sequence"/>
</dbReference>
<evidence type="ECO:0000313" key="4">
    <source>
        <dbReference type="Proteomes" id="UP000036449"/>
    </source>
</evidence>
<dbReference type="PATRIC" id="fig|1187852.3.peg.107"/>
<keyword evidence="2" id="KW-0413">Isomerase</keyword>
<dbReference type="InterPro" id="IPR004380">
    <property type="entry name" value="Asp_race"/>
</dbReference>
<dbReference type="AlphaFoldDB" id="A0A0J6VL62"/>
<dbReference type="InterPro" id="IPR015942">
    <property type="entry name" value="Asp/Glu/hydantoin_racemase"/>
</dbReference>
<gene>
    <name evidence="3" type="ORF">VQ03_14900</name>
</gene>
<dbReference type="PANTHER" id="PTHR21198:SF7">
    <property type="entry name" value="ASPARTATE-GLUTAMATE RACEMASE FAMILY"/>
    <property type="match status" value="1"/>
</dbReference>
<name>A0A0J6VL62_9HYPH</name>
<evidence type="ECO:0000313" key="3">
    <source>
        <dbReference type="EMBL" id="KMO39891.1"/>
    </source>
</evidence>
<dbReference type="NCBIfam" id="TIGR00035">
    <property type="entry name" value="asp_race"/>
    <property type="match status" value="1"/>
</dbReference>
<dbReference type="Gene3D" id="3.40.50.1860">
    <property type="match status" value="2"/>
</dbReference>
<proteinExistence type="inferred from homology"/>
<dbReference type="InterPro" id="IPR001920">
    <property type="entry name" value="Asp/Glu_race"/>
</dbReference>
<dbReference type="EMBL" id="LABZ01000103">
    <property type="protein sequence ID" value="KMO39891.1"/>
    <property type="molecule type" value="Genomic_DNA"/>
</dbReference>
<comment type="caution">
    <text evidence="3">The sequence shown here is derived from an EMBL/GenBank/DDBJ whole genome shotgun (WGS) entry which is preliminary data.</text>
</comment>
<keyword evidence="4" id="KW-1185">Reference proteome</keyword>
<organism evidence="3 4">
    <name type="scientific">Methylobacterium tarhaniae</name>
    <dbReference type="NCBI Taxonomy" id="1187852"/>
    <lineage>
        <taxon>Bacteria</taxon>
        <taxon>Pseudomonadati</taxon>
        <taxon>Pseudomonadota</taxon>
        <taxon>Alphaproteobacteria</taxon>
        <taxon>Hyphomicrobiales</taxon>
        <taxon>Methylobacteriaceae</taxon>
        <taxon>Methylobacterium</taxon>
    </lineage>
</organism>
<dbReference type="Pfam" id="PF01177">
    <property type="entry name" value="Asp_Glu_race"/>
    <property type="match status" value="1"/>
</dbReference>
<sequence length="246" mass="26774">MADRRPMASDGRVQQKVIGLIGGMSWESSAEYYRIINETVRARLGGLRSARCLMWSFDFGEIEALQHAGRWDEATAELVSAARRLERGGADFVVICTNTMHRMADPVQAAIGLPLLHIADPTAERIRAAGLSRVGLLGTAFTMEQDFYKGRLAARHGLDVLVPGADDRAEVHRVIYEELVQGRALPASREAYRAVIARLVERGAEAVILGCTEIMLLVRPEDSPVPLFDTTALHAEAAVDLALAGG</sequence>
<protein>
    <submittedName>
        <fullName evidence="3">Aspartate racemase</fullName>
    </submittedName>
</protein>
<accession>A0A0J6VL62</accession>
<evidence type="ECO:0000256" key="1">
    <source>
        <dbReference type="ARBA" id="ARBA00007847"/>
    </source>
</evidence>
<dbReference type="OrthoDB" id="9803739at2"/>
<dbReference type="GO" id="GO:0047661">
    <property type="term" value="F:amino-acid racemase activity"/>
    <property type="evidence" value="ECO:0007669"/>
    <property type="project" value="InterPro"/>
</dbReference>
<dbReference type="SUPFAM" id="SSF53681">
    <property type="entry name" value="Aspartate/glutamate racemase"/>
    <property type="match status" value="2"/>
</dbReference>
<reference evidence="3 4" key="1">
    <citation type="submission" date="2015-03" db="EMBL/GenBank/DDBJ databases">
        <title>Genome sequencing of Methylobacterium tarhaniae DSM 25844.</title>
        <authorList>
            <person name="Chaudhry V."/>
            <person name="Patil P.B."/>
        </authorList>
    </citation>
    <scope>NUCLEOTIDE SEQUENCE [LARGE SCALE GENOMIC DNA]</scope>
    <source>
        <strain evidence="3 4">DSM 25844</strain>
    </source>
</reference>
<comment type="similarity">
    <text evidence="1">Belongs to the aspartate/glutamate racemases family.</text>
</comment>
<dbReference type="PANTHER" id="PTHR21198">
    <property type="entry name" value="GLUTAMATE RACEMASE"/>
    <property type="match status" value="1"/>
</dbReference>
<evidence type="ECO:0000256" key="2">
    <source>
        <dbReference type="ARBA" id="ARBA00023235"/>
    </source>
</evidence>